<name>D3AEV5_9FIRM</name>
<evidence type="ECO:0000313" key="1">
    <source>
        <dbReference type="EMBL" id="EFC99613.1"/>
    </source>
</evidence>
<evidence type="ECO:0000313" key="2">
    <source>
        <dbReference type="Proteomes" id="UP000004968"/>
    </source>
</evidence>
<protein>
    <submittedName>
        <fullName evidence="1">Uncharacterized protein</fullName>
    </submittedName>
</protein>
<accession>D3AEV5</accession>
<dbReference type="Proteomes" id="UP000004968">
    <property type="component" value="Unassembled WGS sequence"/>
</dbReference>
<dbReference type="HOGENOM" id="CLU_3060401_0_0_9"/>
<reference evidence="1 2" key="1">
    <citation type="submission" date="2010-01" db="EMBL/GenBank/DDBJ databases">
        <authorList>
            <person name="Weinstock G."/>
            <person name="Sodergren E."/>
            <person name="Clifton S."/>
            <person name="Fulton L."/>
            <person name="Fulton B."/>
            <person name="Courtney L."/>
            <person name="Fronick C."/>
            <person name="Harrison M."/>
            <person name="Strong C."/>
            <person name="Farmer C."/>
            <person name="Delahaunty K."/>
            <person name="Markovic C."/>
            <person name="Hall O."/>
            <person name="Minx P."/>
            <person name="Tomlinson C."/>
            <person name="Mitreva M."/>
            <person name="Nelson J."/>
            <person name="Hou S."/>
            <person name="Wollam A."/>
            <person name="Pepin K.H."/>
            <person name="Johnson M."/>
            <person name="Bhonagiri V."/>
            <person name="Nash W.E."/>
            <person name="Warren W."/>
            <person name="Chinwalla A."/>
            <person name="Mardis E.R."/>
            <person name="Wilson R.K."/>
        </authorList>
    </citation>
    <scope>NUCLEOTIDE SEQUENCE [LARGE SCALE GENOMIC DNA]</scope>
    <source>
        <strain evidence="1 2">DSM 13479</strain>
    </source>
</reference>
<proteinExistence type="predicted"/>
<comment type="caution">
    <text evidence="1">The sequence shown here is derived from an EMBL/GenBank/DDBJ whole genome shotgun (WGS) entry which is preliminary data.</text>
</comment>
<dbReference type="EMBL" id="ACIO01000160">
    <property type="protein sequence ID" value="EFC99613.1"/>
    <property type="molecule type" value="Genomic_DNA"/>
</dbReference>
<sequence>MIFGGAMNRTTKINILAYASEPDKNYKYEGDIVDYKGKRYFVSLAEERVEFIGIIKDKS</sequence>
<dbReference type="AlphaFoldDB" id="D3AEV5"/>
<organism evidence="1 2">
    <name type="scientific">Hungatella hathewayi DSM 13479</name>
    <dbReference type="NCBI Taxonomy" id="566550"/>
    <lineage>
        <taxon>Bacteria</taxon>
        <taxon>Bacillati</taxon>
        <taxon>Bacillota</taxon>
        <taxon>Clostridia</taxon>
        <taxon>Lachnospirales</taxon>
        <taxon>Lachnospiraceae</taxon>
        <taxon>Hungatella</taxon>
    </lineage>
</organism>
<gene>
    <name evidence="1" type="ORF">CLOSTHATH_02139</name>
</gene>